<dbReference type="Proteomes" id="UP001518680">
    <property type="component" value="Unassembled WGS sequence"/>
</dbReference>
<sequence>MSEIVAAHKAGLIDVPELSSSRLTIGDKLEWLSSLGAGEFTRSQWDHMSKRDRRENVLRDANMDEVRALVDKLNREEEEMSDSHASFVNDLAGSVANADLPDMEPALEAINEMKAPQDVAASPDFERLDEVVNAVEEARAKRAQREAEKKFKERAAEAAARPQRRKPKHRFVPRNPSTEPGPEGPEMEL</sequence>
<dbReference type="GeneID" id="92745531"/>
<dbReference type="RefSeq" id="WP_121910507.1">
    <property type="nucleotide sequence ID" value="NZ_CP068291.1"/>
</dbReference>
<gene>
    <name evidence="2" type="ORF">GWO63_003040</name>
</gene>
<accession>A0ABS1Y4F9</accession>
<keyword evidence="3" id="KW-1185">Reference proteome</keyword>
<organism evidence="2 3">
    <name type="scientific">Corynebacterium macginleyi</name>
    <dbReference type="NCBI Taxonomy" id="38290"/>
    <lineage>
        <taxon>Bacteria</taxon>
        <taxon>Bacillati</taxon>
        <taxon>Actinomycetota</taxon>
        <taxon>Actinomycetes</taxon>
        <taxon>Mycobacteriales</taxon>
        <taxon>Corynebacteriaceae</taxon>
        <taxon>Corynebacterium</taxon>
    </lineage>
</organism>
<proteinExistence type="predicted"/>
<feature type="compositionally biased region" description="Basic residues" evidence="1">
    <location>
        <begin position="162"/>
        <end position="172"/>
    </location>
</feature>
<evidence type="ECO:0000313" key="2">
    <source>
        <dbReference type="EMBL" id="MBM0243276.1"/>
    </source>
</evidence>
<dbReference type="EMBL" id="JAACBX020000001">
    <property type="protein sequence ID" value="MBM0243276.1"/>
    <property type="molecule type" value="Genomic_DNA"/>
</dbReference>
<feature type="region of interest" description="Disordered" evidence="1">
    <location>
        <begin position="140"/>
        <end position="189"/>
    </location>
</feature>
<feature type="compositionally biased region" description="Basic and acidic residues" evidence="1">
    <location>
        <begin position="140"/>
        <end position="156"/>
    </location>
</feature>
<evidence type="ECO:0000313" key="3">
    <source>
        <dbReference type="Proteomes" id="UP001518680"/>
    </source>
</evidence>
<evidence type="ECO:0000256" key="1">
    <source>
        <dbReference type="SAM" id="MobiDB-lite"/>
    </source>
</evidence>
<name>A0ABS1Y4F9_9CORY</name>
<reference evidence="2 3" key="1">
    <citation type="submission" date="2021-01" db="EMBL/GenBank/DDBJ databases">
        <title>Complete genome sequences of Corynebacterium macginleyi strains isolated from infectious keratitis.</title>
        <authorList>
            <person name="Sagerfors S."/>
            <person name="Poehlein A."/>
            <person name="Soderquist B."/>
            <person name="Bruggemann H."/>
        </authorList>
    </citation>
    <scope>NUCLEOTIDE SEQUENCE [LARGE SCALE GENOMIC DNA]</scope>
    <source>
        <strain evidence="2 3">12T220</strain>
    </source>
</reference>
<comment type="caution">
    <text evidence="2">The sequence shown here is derived from an EMBL/GenBank/DDBJ whole genome shotgun (WGS) entry which is preliminary data.</text>
</comment>
<protein>
    <submittedName>
        <fullName evidence="2">Uncharacterized protein</fullName>
    </submittedName>
</protein>